<organism evidence="7 8">
    <name type="scientific">Thermohalobaculum xanthum</name>
    <dbReference type="NCBI Taxonomy" id="2753746"/>
    <lineage>
        <taxon>Bacteria</taxon>
        <taxon>Pseudomonadati</taxon>
        <taxon>Pseudomonadota</taxon>
        <taxon>Alphaproteobacteria</taxon>
        <taxon>Rhodobacterales</taxon>
        <taxon>Paracoccaceae</taxon>
        <taxon>Thermohalobaculum</taxon>
    </lineage>
</organism>
<dbReference type="SFLD" id="SFLDS00029">
    <property type="entry name" value="Radical_SAM"/>
    <property type="match status" value="1"/>
</dbReference>
<dbReference type="GO" id="GO:0046872">
    <property type="term" value="F:metal ion binding"/>
    <property type="evidence" value="ECO:0007669"/>
    <property type="project" value="UniProtKB-KW"/>
</dbReference>
<dbReference type="AlphaFoldDB" id="A0A8J7SDY4"/>
<keyword evidence="5" id="KW-0411">Iron-sulfur</keyword>
<dbReference type="CDD" id="cd01335">
    <property type="entry name" value="Radical_SAM"/>
    <property type="match status" value="1"/>
</dbReference>
<dbReference type="Pfam" id="PF04055">
    <property type="entry name" value="Radical_SAM"/>
    <property type="match status" value="1"/>
</dbReference>
<evidence type="ECO:0000256" key="2">
    <source>
        <dbReference type="ARBA" id="ARBA00022691"/>
    </source>
</evidence>
<evidence type="ECO:0000256" key="3">
    <source>
        <dbReference type="ARBA" id="ARBA00022723"/>
    </source>
</evidence>
<comment type="cofactor">
    <cofactor evidence="1">
        <name>[4Fe-4S] cluster</name>
        <dbReference type="ChEBI" id="CHEBI:49883"/>
    </cofactor>
</comment>
<dbReference type="InterPro" id="IPR006638">
    <property type="entry name" value="Elp3/MiaA/NifB-like_rSAM"/>
</dbReference>
<dbReference type="EMBL" id="JAEHHL010000008">
    <property type="protein sequence ID" value="MBK0400352.1"/>
    <property type="molecule type" value="Genomic_DNA"/>
</dbReference>
<dbReference type="GO" id="GO:0003824">
    <property type="term" value="F:catalytic activity"/>
    <property type="evidence" value="ECO:0007669"/>
    <property type="project" value="InterPro"/>
</dbReference>
<evidence type="ECO:0000313" key="7">
    <source>
        <dbReference type="EMBL" id="MBK0400352.1"/>
    </source>
</evidence>
<dbReference type="Gene3D" id="3.40.50.280">
    <property type="entry name" value="Cobalamin-binding domain"/>
    <property type="match status" value="1"/>
</dbReference>
<keyword evidence="3" id="KW-0479">Metal-binding</keyword>
<comment type="caution">
    <text evidence="7">The sequence shown here is derived from an EMBL/GenBank/DDBJ whole genome shotgun (WGS) entry which is preliminary data.</text>
</comment>
<dbReference type="InterPro" id="IPR023404">
    <property type="entry name" value="rSAM_horseshoe"/>
</dbReference>
<dbReference type="Pfam" id="PF13282">
    <property type="entry name" value="DUF4070"/>
    <property type="match status" value="1"/>
</dbReference>
<evidence type="ECO:0000256" key="1">
    <source>
        <dbReference type="ARBA" id="ARBA00001966"/>
    </source>
</evidence>
<dbReference type="SFLD" id="SFLDF00303">
    <property type="entry name" value="hopanoid_C2-methyltransferase"/>
    <property type="match status" value="1"/>
</dbReference>
<keyword evidence="8" id="KW-1185">Reference proteome</keyword>
<evidence type="ECO:0000259" key="6">
    <source>
        <dbReference type="PROSITE" id="PS51918"/>
    </source>
</evidence>
<dbReference type="InterPro" id="IPR051198">
    <property type="entry name" value="BchE-like"/>
</dbReference>
<reference evidence="7" key="1">
    <citation type="submission" date="2020-12" db="EMBL/GenBank/DDBJ databases">
        <title>Bacterial taxonomy.</title>
        <authorList>
            <person name="Pan X."/>
        </authorList>
    </citation>
    <scope>NUCLEOTIDE SEQUENCE</scope>
    <source>
        <strain evidence="7">M0105</strain>
    </source>
</reference>
<evidence type="ECO:0000313" key="8">
    <source>
        <dbReference type="Proteomes" id="UP000655420"/>
    </source>
</evidence>
<dbReference type="InterPro" id="IPR058240">
    <property type="entry name" value="rSAM_sf"/>
</dbReference>
<dbReference type="SFLD" id="SFLDG01123">
    <property type="entry name" value="methyltransferase_(Class_B)"/>
    <property type="match status" value="1"/>
</dbReference>
<keyword evidence="4" id="KW-0408">Iron</keyword>
<evidence type="ECO:0000256" key="5">
    <source>
        <dbReference type="ARBA" id="ARBA00023014"/>
    </source>
</evidence>
<dbReference type="SFLD" id="SFLDG01082">
    <property type="entry name" value="B12-binding_domain_containing"/>
    <property type="match status" value="1"/>
</dbReference>
<name>A0A8J7SDY4_9RHOB</name>
<evidence type="ECO:0000256" key="4">
    <source>
        <dbReference type="ARBA" id="ARBA00023004"/>
    </source>
</evidence>
<proteinExistence type="predicted"/>
<dbReference type="GO" id="GO:0005829">
    <property type="term" value="C:cytosol"/>
    <property type="evidence" value="ECO:0007669"/>
    <property type="project" value="TreeGrafter"/>
</dbReference>
<dbReference type="InterPro" id="IPR007197">
    <property type="entry name" value="rSAM"/>
</dbReference>
<feature type="domain" description="Radical SAM core" evidence="6">
    <location>
        <begin position="168"/>
        <end position="389"/>
    </location>
</feature>
<accession>A0A8J7SDY4</accession>
<dbReference type="InterPro" id="IPR025274">
    <property type="entry name" value="DUF4070"/>
</dbReference>
<protein>
    <submittedName>
        <fullName evidence="7">B12-binding domain-containing radical SAM protein</fullName>
    </submittedName>
</protein>
<dbReference type="PANTHER" id="PTHR43409">
    <property type="entry name" value="ANAEROBIC MAGNESIUM-PROTOPORPHYRIN IX MONOMETHYL ESTER CYCLASE-RELATED"/>
    <property type="match status" value="1"/>
</dbReference>
<dbReference type="GO" id="GO:0051536">
    <property type="term" value="F:iron-sulfur cluster binding"/>
    <property type="evidence" value="ECO:0007669"/>
    <property type="project" value="UniProtKB-KW"/>
</dbReference>
<dbReference type="Gene3D" id="3.80.30.20">
    <property type="entry name" value="tm_1862 like domain"/>
    <property type="match status" value="1"/>
</dbReference>
<dbReference type="InterPro" id="IPR034530">
    <property type="entry name" value="HpnP-like"/>
</dbReference>
<dbReference type="PANTHER" id="PTHR43409:SF3">
    <property type="entry name" value="HYPOTHETICAL METHYLTRANSFERASE"/>
    <property type="match status" value="1"/>
</dbReference>
<gene>
    <name evidence="7" type="ORF">H0I76_14220</name>
</gene>
<sequence>MTADRCRVLLVHAWFADDSFWNYRATCTLVGAKYPAPPLNLITVAAMLPQDWEFRLIDENVEALTDEAIDWADLVMCGGMLPQRPRTLRAIERAQARGKPVLIGGPDTTSSPGVYAHCEFQLIGEAEGTLERFVADWRSGVREGVYEAPKHTVDITTTPVPRYDLLRKGAYIELSLQFSRGCPFLCEFCDIIELFGRKPRTKTTAQVLAELDAIHATGHRGIVDFVDDNLIGNKKAVKAVLPEIIAWQKAKGYPFQFTTEASLNLADDTEFLELMRQAKFMAIFVGIESPDPDVLTAMQKKQNTKRNIAESIHRIYAAGIAVVGGFIVGFDNEKQSVADDLIELIEDAAISVAMIGLLVALPSTQLERRLAREGRLHTIDDTAIEHEFLQGDQCTLGLNFDTLRPREEVLGDFRSVVARAYTPDAFFGRMRRMVDLLDMSGPNGKLHRASLVHETRQFLSLMWNVTWKRPDMRAQFWGLLGYTLRRNPGALTPAISLASMYAHLGPFSAYVVETIGARIENEAGTDGRSEREKELQQRMLTQQRAAAG</sequence>
<dbReference type="Proteomes" id="UP000655420">
    <property type="component" value="Unassembled WGS sequence"/>
</dbReference>
<dbReference type="PROSITE" id="PS51918">
    <property type="entry name" value="RADICAL_SAM"/>
    <property type="match status" value="1"/>
</dbReference>
<dbReference type="RefSeq" id="WP_200611010.1">
    <property type="nucleotide sequence ID" value="NZ_JAEHHL010000008.1"/>
</dbReference>
<dbReference type="SMART" id="SM00729">
    <property type="entry name" value="Elp3"/>
    <property type="match status" value="1"/>
</dbReference>
<dbReference type="SUPFAM" id="SSF102114">
    <property type="entry name" value="Radical SAM enzymes"/>
    <property type="match status" value="1"/>
</dbReference>
<dbReference type="InterPro" id="IPR034466">
    <property type="entry name" value="Methyltransferase_Class_B"/>
</dbReference>
<keyword evidence="2" id="KW-0949">S-adenosyl-L-methionine</keyword>